<dbReference type="AlphaFoldDB" id="A0A2T3J7R5"/>
<protein>
    <submittedName>
        <fullName evidence="1">Uncharacterized protein</fullName>
    </submittedName>
</protein>
<evidence type="ECO:0000313" key="1">
    <source>
        <dbReference type="EMBL" id="PSU44807.1"/>
    </source>
</evidence>
<proteinExistence type="predicted"/>
<gene>
    <name evidence="1" type="ORF">C9J12_25765</name>
</gene>
<sequence length="159" mass="17717">MKLDVDLSALHSAVARMTLPQITASRTTTTSHPQATRYHLVHIMEPETSNIAVSTASSRWSSPLIPALYCVFLAEESERIHLSTQDIVALLVRFYGFKRVPLDDTAIEIELYTARDEHCAVAADILQQPLLKKEGLLQAIRDCSPMGFTSFDALMESEQ</sequence>
<comment type="caution">
    <text evidence="1">The sequence shown here is derived from an EMBL/GenBank/DDBJ whole genome shotgun (WGS) entry which is preliminary data.</text>
</comment>
<dbReference type="Proteomes" id="UP000240987">
    <property type="component" value="Unassembled WGS sequence"/>
</dbReference>
<accession>A0A2T3J7R5</accession>
<evidence type="ECO:0000313" key="2">
    <source>
        <dbReference type="Proteomes" id="UP000240987"/>
    </source>
</evidence>
<organism evidence="1 2">
    <name type="scientific">Photobacterium frigidiphilum</name>
    <dbReference type="NCBI Taxonomy" id="264736"/>
    <lineage>
        <taxon>Bacteria</taxon>
        <taxon>Pseudomonadati</taxon>
        <taxon>Pseudomonadota</taxon>
        <taxon>Gammaproteobacteria</taxon>
        <taxon>Vibrionales</taxon>
        <taxon>Vibrionaceae</taxon>
        <taxon>Photobacterium</taxon>
    </lineage>
</organism>
<dbReference type="RefSeq" id="WP_107245387.1">
    <property type="nucleotide sequence ID" value="NZ_PYMJ01000042.1"/>
</dbReference>
<reference evidence="1 2" key="1">
    <citation type="submission" date="2018-01" db="EMBL/GenBank/DDBJ databases">
        <title>Whole genome sequencing of Histamine producing bacteria.</title>
        <authorList>
            <person name="Butler K."/>
        </authorList>
    </citation>
    <scope>NUCLEOTIDE SEQUENCE [LARGE SCALE GENOMIC DNA]</scope>
    <source>
        <strain evidence="1 2">JCM 12947</strain>
    </source>
</reference>
<keyword evidence="2" id="KW-1185">Reference proteome</keyword>
<dbReference type="EMBL" id="PYMJ01000042">
    <property type="protein sequence ID" value="PSU44807.1"/>
    <property type="molecule type" value="Genomic_DNA"/>
</dbReference>
<name>A0A2T3J7R5_9GAMM</name>